<dbReference type="InterPro" id="IPR001254">
    <property type="entry name" value="Trypsin_dom"/>
</dbReference>
<dbReference type="PRINTS" id="PR00722">
    <property type="entry name" value="CHYMOTRYPSIN"/>
</dbReference>
<dbReference type="Pfam" id="PF00089">
    <property type="entry name" value="Trypsin"/>
    <property type="match status" value="1"/>
</dbReference>
<dbReference type="PROSITE" id="PS50240">
    <property type="entry name" value="TRYPSIN_DOM"/>
    <property type="match status" value="1"/>
</dbReference>
<dbReference type="InterPro" id="IPR050430">
    <property type="entry name" value="Peptidase_S1"/>
</dbReference>
<reference evidence="4 6" key="3">
    <citation type="journal article" date="2021" name="BMC Genomics">
        <title>Genome-resolved metagenome and metatranscriptome analyses of thermophilic composting reveal key bacterial players and their metabolic interactions.</title>
        <authorList>
            <person name="Braga L.P.P."/>
            <person name="Pereira R.V."/>
            <person name="Martins L.F."/>
            <person name="Moura L.M.S."/>
            <person name="Sanchez F.B."/>
            <person name="Patane J.S.L."/>
            <person name="da Silva A.M."/>
            <person name="Setubal J.C."/>
        </authorList>
    </citation>
    <scope>NUCLEOTIDE SEQUENCE [LARGE SCALE GENOMIC DNA]</scope>
    <source>
        <strain evidence="4">ZC4RG45</strain>
    </source>
</reference>
<protein>
    <submittedName>
        <fullName evidence="4">Serine protease</fullName>
    </submittedName>
</protein>
<keyword evidence="2" id="KW-1015">Disulfide bond</keyword>
<evidence type="ECO:0000256" key="2">
    <source>
        <dbReference type="ARBA" id="ARBA00023157"/>
    </source>
</evidence>
<dbReference type="InterPro" id="IPR043504">
    <property type="entry name" value="Peptidase_S1_PA_chymotrypsin"/>
</dbReference>
<dbReference type="AlphaFoldDB" id="A0A2W4JJI8"/>
<reference evidence="5" key="2">
    <citation type="submission" date="2018-05" db="EMBL/GenBank/DDBJ databases">
        <authorList>
            <person name="Lanie J.A."/>
            <person name="Ng W.-L."/>
            <person name="Kazmierczak K.M."/>
            <person name="Andrzejewski T.M."/>
            <person name="Davidsen T.M."/>
            <person name="Wayne K.J."/>
            <person name="Tettelin H."/>
            <person name="Glass J.I."/>
            <person name="Rusch D."/>
            <person name="Podicherti R."/>
            <person name="Tsui H.-C.T."/>
            <person name="Winkler M.E."/>
        </authorList>
    </citation>
    <scope>NUCLEOTIDE SEQUENCE</scope>
    <source>
        <strain evidence="5">ZC4RG45</strain>
    </source>
</reference>
<dbReference type="SMART" id="SM00020">
    <property type="entry name" value="Tryp_SPc"/>
    <property type="match status" value="1"/>
</dbReference>
<comment type="caution">
    <text evidence="5">The sequence shown here is derived from an EMBL/GenBank/DDBJ whole genome shotgun (WGS) entry which is preliminary data.</text>
</comment>
<dbReference type="PANTHER" id="PTHR24276">
    <property type="entry name" value="POLYSERASE-RELATED"/>
    <property type="match status" value="1"/>
</dbReference>
<dbReference type="PANTHER" id="PTHR24276:SF98">
    <property type="entry name" value="FI18310P1-RELATED"/>
    <property type="match status" value="1"/>
</dbReference>
<accession>A0A2W4JJI8</accession>
<dbReference type="InterPro" id="IPR001314">
    <property type="entry name" value="Peptidase_S1A"/>
</dbReference>
<comment type="similarity">
    <text evidence="1">Belongs to the peptidase S1 family.</text>
</comment>
<proteinExistence type="inferred from homology"/>
<dbReference type="GO" id="GO:0006508">
    <property type="term" value="P:proteolysis"/>
    <property type="evidence" value="ECO:0007669"/>
    <property type="project" value="UniProtKB-KW"/>
</dbReference>
<dbReference type="EMBL" id="QGUI01000167">
    <property type="protein sequence ID" value="PZM99382.1"/>
    <property type="molecule type" value="Genomic_DNA"/>
</dbReference>
<dbReference type="EMBL" id="QGUI02000062">
    <property type="protein sequence ID" value="MFO7191958.1"/>
    <property type="molecule type" value="Genomic_DNA"/>
</dbReference>
<evidence type="ECO:0000259" key="3">
    <source>
        <dbReference type="PROSITE" id="PS50240"/>
    </source>
</evidence>
<evidence type="ECO:0000256" key="1">
    <source>
        <dbReference type="ARBA" id="ARBA00007664"/>
    </source>
</evidence>
<keyword evidence="4" id="KW-0378">Hydrolase</keyword>
<dbReference type="InterPro" id="IPR009003">
    <property type="entry name" value="Peptidase_S1_PA"/>
</dbReference>
<dbReference type="Gene3D" id="2.40.10.10">
    <property type="entry name" value="Trypsin-like serine proteases"/>
    <property type="match status" value="1"/>
</dbReference>
<evidence type="ECO:0000313" key="6">
    <source>
        <dbReference type="Proteomes" id="UP000249324"/>
    </source>
</evidence>
<dbReference type="Proteomes" id="UP000249324">
    <property type="component" value="Unassembled WGS sequence"/>
</dbReference>
<reference evidence="4" key="1">
    <citation type="submission" date="2018-05" db="EMBL/GenBank/DDBJ databases">
        <authorList>
            <person name="Moura L."/>
            <person name="Setubal J.C."/>
        </authorList>
    </citation>
    <scope>NUCLEOTIDE SEQUENCE</scope>
    <source>
        <strain evidence="4">ZC4RG45</strain>
    </source>
</reference>
<sequence length="151" mass="15993">MDAPLVHVEGYNYDVAVLTLSKPVNEELATLAQPGDPAYRPGTMATVLGWGLTREDGSPSDHLRKVDVPVVGDADCQRAYPEFYERNGMICAGFPEGGKDACTQDSGGPLVVDSKLIGVVSWGDGCARPGKPGVYARVSSFHGLLQEQIGS</sequence>
<keyword evidence="4" id="KW-0645">Protease</keyword>
<dbReference type="CDD" id="cd00190">
    <property type="entry name" value="Tryp_SPc"/>
    <property type="match status" value="1"/>
</dbReference>
<dbReference type="GO" id="GO:0004252">
    <property type="term" value="F:serine-type endopeptidase activity"/>
    <property type="evidence" value="ECO:0007669"/>
    <property type="project" value="InterPro"/>
</dbReference>
<reference evidence="4" key="4">
    <citation type="submission" date="2023-08" db="EMBL/GenBank/DDBJ databases">
        <authorList>
            <person name="Guima S.E.S."/>
            <person name="Martins L.F."/>
            <person name="Silva A.M."/>
            <person name="Setubal J.C."/>
        </authorList>
    </citation>
    <scope>NUCLEOTIDE SEQUENCE</scope>
    <source>
        <strain evidence="4">ZC4RG45</strain>
    </source>
</reference>
<organism evidence="5">
    <name type="scientific">Thermocrispum agreste</name>
    <dbReference type="NCBI Taxonomy" id="37925"/>
    <lineage>
        <taxon>Bacteria</taxon>
        <taxon>Bacillati</taxon>
        <taxon>Actinomycetota</taxon>
        <taxon>Actinomycetes</taxon>
        <taxon>Pseudonocardiales</taxon>
        <taxon>Pseudonocardiaceae</taxon>
        <taxon>Thermocrispum</taxon>
    </lineage>
</organism>
<dbReference type="FunFam" id="2.40.10.10:FF:000002">
    <property type="entry name" value="Transmembrane protease serine"/>
    <property type="match status" value="1"/>
</dbReference>
<dbReference type="STRING" id="1111738.GCA_000427905_02669"/>
<name>A0A2W4JJI8_9PSEU</name>
<evidence type="ECO:0000313" key="5">
    <source>
        <dbReference type="EMBL" id="PZM99382.1"/>
    </source>
</evidence>
<gene>
    <name evidence="4" type="ORF">DIU77_006910</name>
    <name evidence="5" type="ORF">DIU77_05930</name>
</gene>
<dbReference type="SUPFAM" id="SSF50494">
    <property type="entry name" value="Trypsin-like serine proteases"/>
    <property type="match status" value="1"/>
</dbReference>
<feature type="domain" description="Peptidase S1" evidence="3">
    <location>
        <begin position="1"/>
        <end position="150"/>
    </location>
</feature>
<evidence type="ECO:0000313" key="4">
    <source>
        <dbReference type="EMBL" id="MFO7191958.1"/>
    </source>
</evidence>